<dbReference type="Gene3D" id="3.20.20.80">
    <property type="entry name" value="Glycosidases"/>
    <property type="match status" value="1"/>
</dbReference>
<dbReference type="SUPFAM" id="SSF47090">
    <property type="entry name" value="PGBD-like"/>
    <property type="match status" value="1"/>
</dbReference>
<evidence type="ECO:0000256" key="1">
    <source>
        <dbReference type="SAM" id="Phobius"/>
    </source>
</evidence>
<dbReference type="InterPro" id="IPR036366">
    <property type="entry name" value="PGBDSf"/>
</dbReference>
<keyword evidence="1" id="KW-0472">Membrane</keyword>
<dbReference type="InterPro" id="IPR015020">
    <property type="entry name" value="Rv2525c-like_Glyco_Hydro-like"/>
</dbReference>
<dbReference type="SUPFAM" id="SSF51445">
    <property type="entry name" value="(Trans)glycosidases"/>
    <property type="match status" value="1"/>
</dbReference>
<dbReference type="GeneID" id="69830534"/>
<accession>A0AAP8LWF8</accession>
<dbReference type="Gene3D" id="1.10.101.10">
    <property type="entry name" value="PGBD-like superfamily/PGBD"/>
    <property type="match status" value="2"/>
</dbReference>
<dbReference type="InterPro" id="IPR017853">
    <property type="entry name" value="GH"/>
</dbReference>
<dbReference type="EMBL" id="PKJX01000002">
    <property type="protein sequence ID" value="PLA57491.1"/>
    <property type="molecule type" value="Genomic_DNA"/>
</dbReference>
<gene>
    <name evidence="3" type="ORF">CYJ91_06805</name>
</gene>
<comment type="caution">
    <text evidence="3">The sequence shown here is derived from an EMBL/GenBank/DDBJ whole genome shotgun (WGS) entry which is preliminary data.</text>
</comment>
<keyword evidence="1" id="KW-1133">Transmembrane helix</keyword>
<evidence type="ECO:0000259" key="2">
    <source>
        <dbReference type="Pfam" id="PF08924"/>
    </source>
</evidence>
<evidence type="ECO:0000313" key="3">
    <source>
        <dbReference type="EMBL" id="PLA57491.1"/>
    </source>
</evidence>
<dbReference type="Proteomes" id="UP000234212">
    <property type="component" value="Unassembled WGS sequence"/>
</dbReference>
<dbReference type="Pfam" id="PF08924">
    <property type="entry name" value="Rv2525c_GlyHyd-like"/>
    <property type="match status" value="1"/>
</dbReference>
<protein>
    <submittedName>
        <fullName evidence="3">DUF1906 domain-containing protein</fullName>
    </submittedName>
</protein>
<feature type="domain" description="Rv2525c-like glycoside hydrolase-like" evidence="2">
    <location>
        <begin position="304"/>
        <end position="472"/>
    </location>
</feature>
<keyword evidence="1" id="KW-0812">Transmembrane</keyword>
<reference evidence="3 4" key="1">
    <citation type="submission" date="2017-12" db="EMBL/GenBank/DDBJ databases">
        <title>Phylogenetic diversity of female urinary microbiome.</title>
        <authorList>
            <person name="Thomas-White K."/>
            <person name="Wolfe A.J."/>
        </authorList>
    </citation>
    <scope>NUCLEOTIDE SEQUENCE [LARGE SCALE GENOMIC DNA]</scope>
    <source>
        <strain evidence="3 4">UMB0004</strain>
    </source>
</reference>
<sequence length="703" mass="74830">MADEAVLAVQKWLNKTYSSVSGFTTAPENGQTGWPTIYSLRMGLQHEIGISAIGEGFGDATKTALASVVGSLKPGYKGNIAQLIQGAFWCKGINPGSDFNQDFSDATEQAFKTLQQNAGITANGVVTVNLMAALFDMAAFTLVTGGSEKVRSMQQYLNGRFSNNIGILPCDGIYQRDTNTALIYALQRAEGMAADVANGIYGQKTIDNCPVLSEGSTDTDAVRILQYGLLVNGFTDIPTNGQFTSAVGDAVAAFSTMMNLEPTTGRIAGNRVIKGLLTSNGDTTRDSIACDTSKQLTSSDVALLRKYGFSIVGRYLTGSVGNAFTPKNLTASEIKSITDGGMSIFPIYQDGGADIKYFTETQGVLDAMTAASTARVLGFPNSTIIYFACDVDILEGDIEATVVAYMRGVNSGLAKSGFRAGIYGTRNVCAHVLKAGYAVRCFVSDMSTGYSGNLGYAMPLNWSFDQFIEYSIGDIPIDQVATDVKISDPGTKTFTPGALPDSAKVVVANDLMNGLIDDLVNFSAGKDYMFPMPIPGVIATWSVDFTAGNGPIGIKDGKLDSVALQKKFESNFGNIKDATSYQAVIDQSKVMQVGAKISQGSIDYSIKTDQIGTIELDITVNVIKAKKLSNVDVNIAVNWKIKFLPIYWQNHPEVKTDERSAYATGFSLDLAGNMGVTYTVGIAALVTAALYVAIKLAPLFLLG</sequence>
<name>A0AAP8LWF8_LACRH</name>
<dbReference type="InterPro" id="IPR036365">
    <property type="entry name" value="PGBD-like_sf"/>
</dbReference>
<dbReference type="AlphaFoldDB" id="A0AAP8LWF8"/>
<organism evidence="3 4">
    <name type="scientific">Lacticaseibacillus rhamnosus</name>
    <name type="common">Lactobacillus rhamnosus</name>
    <dbReference type="NCBI Taxonomy" id="47715"/>
    <lineage>
        <taxon>Bacteria</taxon>
        <taxon>Bacillati</taxon>
        <taxon>Bacillota</taxon>
        <taxon>Bacilli</taxon>
        <taxon>Lactobacillales</taxon>
        <taxon>Lactobacillaceae</taxon>
        <taxon>Lacticaseibacillus</taxon>
    </lineage>
</organism>
<evidence type="ECO:0000313" key="4">
    <source>
        <dbReference type="Proteomes" id="UP000234212"/>
    </source>
</evidence>
<proteinExistence type="predicted"/>
<dbReference type="RefSeq" id="WP_047678538.1">
    <property type="nucleotide sequence ID" value="NZ_CP017063.1"/>
</dbReference>
<dbReference type="CDD" id="cd06418">
    <property type="entry name" value="GH25_BacA-like"/>
    <property type="match status" value="1"/>
</dbReference>
<feature type="transmembrane region" description="Helical" evidence="1">
    <location>
        <begin position="678"/>
        <end position="702"/>
    </location>
</feature>